<comment type="caution">
    <text evidence="1">The sequence shown here is derived from an EMBL/GenBank/DDBJ whole genome shotgun (WGS) entry which is preliminary data.</text>
</comment>
<dbReference type="EMBL" id="LEKV01001510">
    <property type="protein sequence ID" value="KVI07198.1"/>
    <property type="molecule type" value="Genomic_DNA"/>
</dbReference>
<accession>A0A118K4A6</accession>
<reference evidence="1 2" key="1">
    <citation type="journal article" date="2016" name="Sci. Rep.">
        <title>The genome sequence of the outbreeding globe artichoke constructed de novo incorporating a phase-aware low-pass sequencing strategy of F1 progeny.</title>
        <authorList>
            <person name="Scaglione D."/>
            <person name="Reyes-Chin-Wo S."/>
            <person name="Acquadro A."/>
            <person name="Froenicke L."/>
            <person name="Portis E."/>
            <person name="Beitel C."/>
            <person name="Tirone M."/>
            <person name="Mauro R."/>
            <person name="Lo Monaco A."/>
            <person name="Mauromicale G."/>
            <person name="Faccioli P."/>
            <person name="Cattivelli L."/>
            <person name="Rieseberg L."/>
            <person name="Michelmore R."/>
            <person name="Lanteri S."/>
        </authorList>
    </citation>
    <scope>NUCLEOTIDE SEQUENCE [LARGE SCALE GENOMIC DNA]</scope>
    <source>
        <strain evidence="1">2C</strain>
    </source>
</reference>
<organism evidence="1 2">
    <name type="scientific">Cynara cardunculus var. scolymus</name>
    <name type="common">Globe artichoke</name>
    <name type="synonym">Cynara scolymus</name>
    <dbReference type="NCBI Taxonomy" id="59895"/>
    <lineage>
        <taxon>Eukaryota</taxon>
        <taxon>Viridiplantae</taxon>
        <taxon>Streptophyta</taxon>
        <taxon>Embryophyta</taxon>
        <taxon>Tracheophyta</taxon>
        <taxon>Spermatophyta</taxon>
        <taxon>Magnoliopsida</taxon>
        <taxon>eudicotyledons</taxon>
        <taxon>Gunneridae</taxon>
        <taxon>Pentapetalae</taxon>
        <taxon>asterids</taxon>
        <taxon>campanulids</taxon>
        <taxon>Asterales</taxon>
        <taxon>Asteraceae</taxon>
        <taxon>Carduoideae</taxon>
        <taxon>Cardueae</taxon>
        <taxon>Carduinae</taxon>
        <taxon>Cynara</taxon>
    </lineage>
</organism>
<evidence type="ECO:0000313" key="1">
    <source>
        <dbReference type="EMBL" id="KVI07198.1"/>
    </source>
</evidence>
<gene>
    <name evidence="1" type="ORF">Ccrd_014433</name>
</gene>
<dbReference type="AlphaFoldDB" id="A0A118K4A6"/>
<protein>
    <submittedName>
        <fullName evidence="1">Uncharacterized protein</fullName>
    </submittedName>
</protein>
<dbReference type="Proteomes" id="UP000243975">
    <property type="component" value="Unassembled WGS sequence"/>
</dbReference>
<dbReference type="Gramene" id="KVI07198">
    <property type="protein sequence ID" value="KVI07198"/>
    <property type="gene ID" value="Ccrd_014433"/>
</dbReference>
<name>A0A118K4A6_CYNCS</name>
<evidence type="ECO:0000313" key="2">
    <source>
        <dbReference type="Proteomes" id="UP000243975"/>
    </source>
</evidence>
<proteinExistence type="predicted"/>
<sequence length="236" mass="25923">MEISGQATIGEEEYTPFDFNFFLVVYSFGNSLQQLDKDRSVDELEIFLEAVNGEGFSNKTSEALVVFTVLLKQTIGAQHLLTGVEQIDYLCCLLFMKLKIPAGLENSDMKDKLSPTNGQPRLPGMPSISFGKALARSKARVRISSSRTNPTPITIAMLTSISLVPSDSLYNVAVSRHFQVDNISPSYARNIHLEHKNQGKEPKNNVLAILSGPYSQPSSPKVLPSPLPAMVHRASL</sequence>
<keyword evidence="2" id="KW-1185">Reference proteome</keyword>